<reference evidence="7 8" key="1">
    <citation type="submission" date="2021-05" db="EMBL/GenBank/DDBJ databases">
        <title>Genome Assembly of Synthetic Allotetraploid Brassica napus Reveals Homoeologous Exchanges between Subgenomes.</title>
        <authorList>
            <person name="Davis J.T."/>
        </authorList>
    </citation>
    <scope>NUCLEOTIDE SEQUENCE [LARGE SCALE GENOMIC DNA]</scope>
    <source>
        <strain evidence="8">cv. Da-Ae</strain>
        <tissue evidence="7">Seedling</tissue>
    </source>
</reference>
<dbReference type="Proteomes" id="UP000824890">
    <property type="component" value="Unassembled WGS sequence"/>
</dbReference>
<comment type="subcellular location">
    <subcellularLocation>
        <location evidence="3">Nucleus lamina</location>
    </subcellularLocation>
</comment>
<feature type="coiled-coil region" evidence="5">
    <location>
        <begin position="56"/>
        <end position="118"/>
    </location>
</feature>
<organism evidence="7 8">
    <name type="scientific">Brassica napus</name>
    <name type="common">Rape</name>
    <dbReference type="NCBI Taxonomy" id="3708"/>
    <lineage>
        <taxon>Eukaryota</taxon>
        <taxon>Viridiplantae</taxon>
        <taxon>Streptophyta</taxon>
        <taxon>Embryophyta</taxon>
        <taxon>Tracheophyta</taxon>
        <taxon>Spermatophyta</taxon>
        <taxon>Magnoliopsida</taxon>
        <taxon>eudicotyledons</taxon>
        <taxon>Gunneridae</taxon>
        <taxon>Pentapetalae</taxon>
        <taxon>rosids</taxon>
        <taxon>malvids</taxon>
        <taxon>Brassicales</taxon>
        <taxon>Brassicaceae</taxon>
        <taxon>Brassiceae</taxon>
        <taxon>Brassica</taxon>
    </lineage>
</organism>
<feature type="compositionally biased region" description="Basic and acidic residues" evidence="6">
    <location>
        <begin position="911"/>
        <end position="922"/>
    </location>
</feature>
<evidence type="ECO:0008006" key="9">
    <source>
        <dbReference type="Google" id="ProtNLM"/>
    </source>
</evidence>
<keyword evidence="8" id="KW-1185">Reference proteome</keyword>
<proteinExistence type="inferred from homology"/>
<evidence type="ECO:0000313" key="8">
    <source>
        <dbReference type="Proteomes" id="UP000824890"/>
    </source>
</evidence>
<keyword evidence="1 5" id="KW-0175">Coiled coil</keyword>
<feature type="coiled-coil region" evidence="5">
    <location>
        <begin position="190"/>
        <end position="633"/>
    </location>
</feature>
<evidence type="ECO:0000256" key="6">
    <source>
        <dbReference type="SAM" id="MobiDB-lite"/>
    </source>
</evidence>
<protein>
    <recommendedName>
        <fullName evidence="9">Nuclear matrix constituent protein 1-like protein</fullName>
    </recommendedName>
</protein>
<evidence type="ECO:0000256" key="2">
    <source>
        <dbReference type="ARBA" id="ARBA00023242"/>
    </source>
</evidence>
<feature type="region of interest" description="Disordered" evidence="6">
    <location>
        <begin position="911"/>
        <end position="944"/>
    </location>
</feature>
<evidence type="ECO:0000256" key="5">
    <source>
        <dbReference type="SAM" id="Coils"/>
    </source>
</evidence>
<evidence type="ECO:0000256" key="3">
    <source>
        <dbReference type="ARBA" id="ARBA00024186"/>
    </source>
</evidence>
<dbReference type="PANTHER" id="PTHR31908:SF9">
    <property type="entry name" value="PROTEIN CROWDED NUCLEI 3"/>
    <property type="match status" value="1"/>
</dbReference>
<evidence type="ECO:0000256" key="4">
    <source>
        <dbReference type="ARBA" id="ARBA00024208"/>
    </source>
</evidence>
<evidence type="ECO:0000313" key="7">
    <source>
        <dbReference type="EMBL" id="KAH0897358.1"/>
    </source>
</evidence>
<evidence type="ECO:0000256" key="1">
    <source>
        <dbReference type="ARBA" id="ARBA00023054"/>
    </source>
</evidence>
<dbReference type="EMBL" id="JAGKQM010000012">
    <property type="protein sequence ID" value="KAH0897358.1"/>
    <property type="molecule type" value="Genomic_DNA"/>
</dbReference>
<gene>
    <name evidence="7" type="ORF">HID58_046926</name>
</gene>
<comment type="similarity">
    <text evidence="4">Belongs to the CRWN family.</text>
</comment>
<sequence length="1092" mass="126189">MFTPQRNQFPATDRKGKAVAFADEITTPSPPLGRFGSLSAVDDWRRFKEVGMLDEASLERKDLDALIEKNLKLEKELFDYQHNMGLLLIEKKKWTSGNEELQQAFDEANEILKRERTSSLIALSESEKREDSLRKALISEKQFVAELERDLKYLQQEHTEVKSTSEAKLAEANALVMGIKEKALEVDKERAIAEEKLSVINRKSSELERKLKDVETREKVLQRERLSLATEREAHEAVFYKQREDLQEWEKKLTVEEDRLSEVKKSINHTEERSIESERAIKKKEKSLEEMQRKIDTAKSELKEREESIKMMLNDLSMKEKDFEAMKTKVDMKEKELREIEEKLVVREQMEIGKLLDDQKGVLDSRMQEFEMELEQRRISLDEELEKKRGEIEKLQVEISHKEEQLGKTERALEKMEERVKEKEKDLEARLKAVKEKEEVLKTEEKKLHVENERLLEDKESLRKLKDEIEEIGAETTKQESRIREENESLRITKEERLEFIRQQSELKQQIDRVKQEGELLLKEREELKQDKGRFEKEWEALDEKKADIAREQKEVAEEKEKLRSLQISRVLDDVKMKKESLEGKVTINENISCAKKLALKEMEELEYEKFALKKERDEISVEKKQLKKLHDELYKDVADVDALRISLKEQRDDLYRSKDRFAVLLKKVDLCSTCRIPFHKFINSERVPDVEDGNDRKSTSFIGKLASAMAPESSLPDDSVDTAAGNDHEPSASFSESKGAEVSLQSEIKSYKPRRGRGRGMSVRGGSQATSDSKPSDLKVPRKRQREQGSRITESEQADGDSDEDVDSVATGGRKKKKRQTAVPVSLAPAQSRYHLRRHRNVGTEEDKAQESTAAVEKQENVNGDIRTLPSPKDNLTPPQGENRENGKAETLVEAVTQKEIVKVEAEAEFKDKNTGKRPVQEDPQLEAGGSGEGKEHGGEEDDGTFSIIQEENEEEIEEEDAETEHPGEASIGKKIWDFSERKKHLVMLLLIFELYFLFQASETKEIVYSWKLRALIEIVLIFRPQFFDLNHPKILSLFSCFTSPNQYLAPISGEMWLDLSKNLETLENRSNPVLIGELPFSSVISPTSNL</sequence>
<feature type="compositionally biased region" description="Acidic residues" evidence="6">
    <location>
        <begin position="797"/>
        <end position="808"/>
    </location>
</feature>
<dbReference type="SUPFAM" id="SSF57997">
    <property type="entry name" value="Tropomyosin"/>
    <property type="match status" value="1"/>
</dbReference>
<comment type="caution">
    <text evidence="7">The sequence shown here is derived from an EMBL/GenBank/DDBJ whole genome shotgun (WGS) entry which is preliminary data.</text>
</comment>
<name>A0ABQ8AXY2_BRANA</name>
<keyword evidence="2" id="KW-0539">Nucleus</keyword>
<dbReference type="InterPro" id="IPR040418">
    <property type="entry name" value="CRWN"/>
</dbReference>
<dbReference type="PANTHER" id="PTHR31908">
    <property type="entry name" value="PROTEIN CROWDED NUCLEI 4"/>
    <property type="match status" value="1"/>
</dbReference>
<feature type="region of interest" description="Disordered" evidence="6">
    <location>
        <begin position="708"/>
        <end position="890"/>
    </location>
</feature>
<accession>A0ABQ8AXY2</accession>